<keyword evidence="2" id="KW-0676">Redox-active center</keyword>
<proteinExistence type="inferred from homology"/>
<name>C5J5L7_MESCH</name>
<evidence type="ECO:0000313" key="4">
    <source>
        <dbReference type="EMBL" id="CAT04740.1"/>
    </source>
</evidence>
<gene>
    <name evidence="4" type="primary">trxA</name>
    <name evidence="4" type="ordered locus">MCJ_000650</name>
</gene>
<dbReference type="GO" id="GO:0045454">
    <property type="term" value="P:cell redox homeostasis"/>
    <property type="evidence" value="ECO:0007669"/>
    <property type="project" value="TreeGrafter"/>
</dbReference>
<comment type="similarity">
    <text evidence="1">Belongs to the thioredoxin family.</text>
</comment>
<dbReference type="HOGENOM" id="CLU_090389_10_4_14"/>
<dbReference type="EMBL" id="FM864216">
    <property type="protein sequence ID" value="CAT04740.1"/>
    <property type="molecule type" value="Genomic_DNA"/>
</dbReference>
<dbReference type="Pfam" id="PF00085">
    <property type="entry name" value="Thioredoxin"/>
    <property type="match status" value="1"/>
</dbReference>
<dbReference type="AlphaFoldDB" id="C5J5L7"/>
<evidence type="ECO:0000256" key="2">
    <source>
        <dbReference type="ARBA" id="ARBA00023284"/>
    </source>
</evidence>
<dbReference type="InterPro" id="IPR013766">
    <property type="entry name" value="Thioredoxin_domain"/>
</dbReference>
<reference evidence="5" key="1">
    <citation type="journal article" date="2009" name="BMC Bioinformatics">
        <title>The Mycoplasma conjunctivae genome sequencing, annotation and analysis.</title>
        <authorList>
            <person name="Calderon-Copete S.P."/>
            <person name="Wigger G."/>
            <person name="Wunderlin C."/>
            <person name="Schmidheini T."/>
            <person name="Frey J."/>
            <person name="Quail M.A."/>
            <person name="Falquet L."/>
        </authorList>
    </citation>
    <scope>NUCLEOTIDE SEQUENCE [LARGE SCALE GENOMIC DNA]</scope>
    <source>
        <strain evidence="5">ATCC 25834 / NCTC 10147 / HRC/581</strain>
    </source>
</reference>
<keyword evidence="5" id="KW-1185">Reference proteome</keyword>
<dbReference type="PANTHER" id="PTHR45663">
    <property type="entry name" value="GEO12009P1"/>
    <property type="match status" value="1"/>
</dbReference>
<accession>C5J5L7</accession>
<sequence>MPTFNLSTTEEILSKIKSSKAAILVFHQPGCGMCVMFDTTIEETSAQYPELDIIRFNIRENIQYAREEGITGTPTTFFYKDGKLVAKEIGYFKIEKMSAILKEKSIF</sequence>
<feature type="domain" description="Thioredoxin" evidence="3">
    <location>
        <begin position="1"/>
        <end position="106"/>
    </location>
</feature>
<dbReference type="InterPro" id="IPR036249">
    <property type="entry name" value="Thioredoxin-like_sf"/>
</dbReference>
<evidence type="ECO:0000313" key="5">
    <source>
        <dbReference type="Proteomes" id="UP000001491"/>
    </source>
</evidence>
<evidence type="ECO:0000256" key="1">
    <source>
        <dbReference type="ARBA" id="ARBA00008987"/>
    </source>
</evidence>
<dbReference type="eggNOG" id="COG3118">
    <property type="taxonomic scope" value="Bacteria"/>
</dbReference>
<dbReference type="Gene3D" id="3.40.30.10">
    <property type="entry name" value="Glutaredoxin"/>
    <property type="match status" value="1"/>
</dbReference>
<dbReference type="PROSITE" id="PS51352">
    <property type="entry name" value="THIOREDOXIN_2"/>
    <property type="match status" value="1"/>
</dbReference>
<evidence type="ECO:0000259" key="3">
    <source>
        <dbReference type="PROSITE" id="PS51352"/>
    </source>
</evidence>
<dbReference type="Proteomes" id="UP000001491">
    <property type="component" value="Chromosome"/>
</dbReference>
<organism evidence="4 5">
    <name type="scientific">Mesomycoplasma conjunctivae (strain ATCC 25834 / NCTC 10147 / HRC/581)</name>
    <name type="common">Mycoplasma conjunctivae</name>
    <dbReference type="NCBI Taxonomy" id="572263"/>
    <lineage>
        <taxon>Bacteria</taxon>
        <taxon>Bacillati</taxon>
        <taxon>Mycoplasmatota</taxon>
        <taxon>Mycoplasmoidales</taxon>
        <taxon>Metamycoplasmataceae</taxon>
        <taxon>Mesomycoplasma</taxon>
    </lineage>
</organism>
<dbReference type="PANTHER" id="PTHR45663:SF11">
    <property type="entry name" value="GEO12009P1"/>
    <property type="match status" value="1"/>
</dbReference>
<dbReference type="SUPFAM" id="SSF52833">
    <property type="entry name" value="Thioredoxin-like"/>
    <property type="match status" value="1"/>
</dbReference>
<protein>
    <submittedName>
        <fullName evidence="4">Thioredoxin</fullName>
    </submittedName>
</protein>
<dbReference type="GO" id="GO:0005829">
    <property type="term" value="C:cytosol"/>
    <property type="evidence" value="ECO:0007669"/>
    <property type="project" value="TreeGrafter"/>
</dbReference>
<dbReference type="KEGG" id="mco:MCJ_000650"/>
<dbReference type="GO" id="GO:0015035">
    <property type="term" value="F:protein-disulfide reductase activity"/>
    <property type="evidence" value="ECO:0007669"/>
    <property type="project" value="TreeGrafter"/>
</dbReference>
<dbReference type="CDD" id="cd02947">
    <property type="entry name" value="TRX_family"/>
    <property type="match status" value="1"/>
</dbReference>